<dbReference type="FunFam" id="3.40.50.300:FF:000840">
    <property type="entry name" value="Immune-associated nucleotide-binding protein 9"/>
    <property type="match status" value="1"/>
</dbReference>
<dbReference type="InterPro" id="IPR006703">
    <property type="entry name" value="G_AIG1"/>
</dbReference>
<dbReference type="GO" id="GO:0005525">
    <property type="term" value="F:GTP binding"/>
    <property type="evidence" value="ECO:0007669"/>
    <property type="project" value="UniProtKB-KW"/>
</dbReference>
<keyword evidence="4" id="KW-0175">Coiled coil</keyword>
<evidence type="ECO:0000313" key="7">
    <source>
        <dbReference type="Proteomes" id="UP000076420"/>
    </source>
</evidence>
<dbReference type="SUPFAM" id="SSF52540">
    <property type="entry name" value="P-loop containing nucleoside triphosphate hydrolases"/>
    <property type="match status" value="1"/>
</dbReference>
<reference evidence="6" key="1">
    <citation type="submission" date="2020-05" db="UniProtKB">
        <authorList>
            <consortium name="EnsemblMetazoa"/>
        </authorList>
    </citation>
    <scope>IDENTIFICATION</scope>
    <source>
        <strain evidence="6">BB02</strain>
    </source>
</reference>
<evidence type="ECO:0000256" key="2">
    <source>
        <dbReference type="ARBA" id="ARBA00022741"/>
    </source>
</evidence>
<dbReference type="EnsemblMetazoa" id="BGLB004870-RB">
    <property type="protein sequence ID" value="BGLB004870-PB"/>
    <property type="gene ID" value="BGLB004870"/>
</dbReference>
<dbReference type="InterPro" id="IPR027417">
    <property type="entry name" value="P-loop_NTPase"/>
</dbReference>
<comment type="similarity">
    <text evidence="1">Belongs to the TRAFAC class TrmE-Era-EngA-EngB-Septin-like GTPase superfamily. AIG1/Toc34/Toc159-like paraseptin GTPase family. IAN subfamily.</text>
</comment>
<dbReference type="PANTHER" id="PTHR10903">
    <property type="entry name" value="GTPASE, IMAP FAMILY MEMBER-RELATED"/>
    <property type="match status" value="1"/>
</dbReference>
<feature type="domain" description="AIG1-type G" evidence="5">
    <location>
        <begin position="8"/>
        <end position="220"/>
    </location>
</feature>
<dbReference type="PANTHER" id="PTHR10903:SF184">
    <property type="entry name" value="GTP-BINDING PROTEIN A"/>
    <property type="match status" value="1"/>
</dbReference>
<dbReference type="InterPro" id="IPR045058">
    <property type="entry name" value="GIMA/IAN/Toc"/>
</dbReference>
<dbReference type="AlphaFoldDB" id="A0A2C9JMI2"/>
<dbReference type="VEuPathDB" id="VectorBase:BGLB004870"/>
<proteinExistence type="inferred from homology"/>
<dbReference type="VEuPathDB" id="VectorBase:BGLAX_035669"/>
<dbReference type="STRING" id="6526.A0A2C9JMI2"/>
<dbReference type="Proteomes" id="UP000076420">
    <property type="component" value="Unassembled WGS sequence"/>
</dbReference>
<accession>A0A2C9JMI2</accession>
<gene>
    <name evidence="6" type="primary">106060148</name>
</gene>
<dbReference type="Pfam" id="PF04548">
    <property type="entry name" value="AIG1"/>
    <property type="match status" value="1"/>
</dbReference>
<evidence type="ECO:0000256" key="1">
    <source>
        <dbReference type="ARBA" id="ARBA00008535"/>
    </source>
</evidence>
<dbReference type="KEGG" id="bgt:106060148"/>
<dbReference type="OrthoDB" id="10061751at2759"/>
<evidence type="ECO:0000259" key="5">
    <source>
        <dbReference type="PROSITE" id="PS51720"/>
    </source>
</evidence>
<evidence type="ECO:0000313" key="6">
    <source>
        <dbReference type="EnsemblMetazoa" id="BGLB004870-PB"/>
    </source>
</evidence>
<protein>
    <recommendedName>
        <fullName evidence="5">AIG1-type G domain-containing protein</fullName>
    </recommendedName>
</protein>
<dbReference type="PROSITE" id="PS51720">
    <property type="entry name" value="G_AIG1"/>
    <property type="match status" value="1"/>
</dbReference>
<keyword evidence="2" id="KW-0547">Nucleotide-binding</keyword>
<organism evidence="6 7">
    <name type="scientific">Biomphalaria glabrata</name>
    <name type="common">Bloodfluke planorb</name>
    <name type="synonym">Freshwater snail</name>
    <dbReference type="NCBI Taxonomy" id="6526"/>
    <lineage>
        <taxon>Eukaryota</taxon>
        <taxon>Metazoa</taxon>
        <taxon>Spiralia</taxon>
        <taxon>Lophotrochozoa</taxon>
        <taxon>Mollusca</taxon>
        <taxon>Gastropoda</taxon>
        <taxon>Heterobranchia</taxon>
        <taxon>Euthyneura</taxon>
        <taxon>Panpulmonata</taxon>
        <taxon>Hygrophila</taxon>
        <taxon>Lymnaeoidea</taxon>
        <taxon>Planorbidae</taxon>
        <taxon>Biomphalaria</taxon>
    </lineage>
</organism>
<evidence type="ECO:0000256" key="4">
    <source>
        <dbReference type="SAM" id="Coils"/>
    </source>
</evidence>
<dbReference type="Gene3D" id="3.40.50.300">
    <property type="entry name" value="P-loop containing nucleotide triphosphate hydrolases"/>
    <property type="match status" value="1"/>
</dbReference>
<sequence length="430" mass="49104">MSSVPVSKCDLDLLLIGKTGNGKSATGNTILRKKTFKSFPNATSVTKVIQMDYSDYNGRVIKVVDGPGVGDTDMNQTEALKLVLKSVEASIAANPVGYHAFLLVVRFGGRFTSEDTQTVSVLKGIFGEEFVKNYCILVVTCGDNFDPEETETDCFESWCLTQKGVFRNLVEECNRRVILLDNRTKDSKKQTEQLEKLISMVESLSALGMRYSGKHFEMAQKNRERLVIESKLPVIKEETFRETSLIIQQLSRLQLEEAEKQLAPIEELKHRVDALLKDVLDQDKETGALNAVIRNILQVQECIKEQLFSCEQSIQVNIESKRRKEEIEKLREEKEQRRKELDEEKRLELEERIARMEAENRESQRKAVLLEEDLKRKTLEAEAEYKRIQGDETMSMIMTISKAILDNAMPLVLNFLQNFDLDGDSDDSGW</sequence>
<evidence type="ECO:0000256" key="3">
    <source>
        <dbReference type="ARBA" id="ARBA00023134"/>
    </source>
</evidence>
<keyword evidence="3" id="KW-0342">GTP-binding</keyword>
<name>A0A2C9JMI2_BIOGL</name>
<feature type="coiled-coil region" evidence="4">
    <location>
        <begin position="316"/>
        <end position="380"/>
    </location>
</feature>